<comment type="cofactor">
    <cofactor evidence="1">
        <name>[4Fe-4S] cluster</name>
        <dbReference type="ChEBI" id="CHEBI:49883"/>
    </cofactor>
</comment>
<dbReference type="SFLD" id="SFLDG01103">
    <property type="entry name" value="Uncharacterised_Radical_SAM_Su"/>
    <property type="match status" value="1"/>
</dbReference>
<dbReference type="SFLD" id="SFLDS00029">
    <property type="entry name" value="Radical_SAM"/>
    <property type="match status" value="1"/>
</dbReference>
<dbReference type="InterPro" id="IPR058240">
    <property type="entry name" value="rSAM_sf"/>
</dbReference>
<sequence>MKMTFDINSNDNSLFVTSQCNNKCLMCAQPPLNRDDIDFFYAKNIEIIDNAPNGLTNIGITGGEPTLLEEKLICLIEYIRIRYPDSLIHILTNGKAFADIHYAKKFKEIPNLLFGIPLHSDFSIEHDAITQVKGSYTETMKGLYNLAGIGADIELRIVINRMNFQRLPQLSEFIWKNLPFVAYISFMGLEDTGYSIKNHNKIWIDPIDYQKELEKAITNLAEWKLDVSIFNIPLCLLRSSLHKFAKKSISDWKVTYIDICSTCSMKNECCGLFSTSKTQSPNIKPI</sequence>
<dbReference type="Proteomes" id="UP000283616">
    <property type="component" value="Unassembled WGS sequence"/>
</dbReference>
<protein>
    <submittedName>
        <fullName evidence="7">His-Xaa-Ser system radical SAM maturase HxsC</fullName>
    </submittedName>
</protein>
<keyword evidence="2" id="KW-0949">S-adenosyl-L-methionine</keyword>
<comment type="caution">
    <text evidence="7">The sequence shown here is derived from an EMBL/GenBank/DDBJ whole genome shotgun (WGS) entry which is preliminary data.</text>
</comment>
<dbReference type="RefSeq" id="WP_090615504.1">
    <property type="nucleotide sequence ID" value="NZ_AP022660.1"/>
</dbReference>
<keyword evidence="4" id="KW-0408">Iron</keyword>
<evidence type="ECO:0000256" key="1">
    <source>
        <dbReference type="ARBA" id="ARBA00001966"/>
    </source>
</evidence>
<accession>A0A415LTH0</accession>
<keyword evidence="5" id="KW-0411">Iron-sulfur</keyword>
<organism evidence="7 8">
    <name type="scientific">Bacteroides thetaiotaomicron</name>
    <dbReference type="NCBI Taxonomy" id="818"/>
    <lineage>
        <taxon>Bacteria</taxon>
        <taxon>Pseudomonadati</taxon>
        <taxon>Bacteroidota</taxon>
        <taxon>Bacteroidia</taxon>
        <taxon>Bacteroidales</taxon>
        <taxon>Bacteroidaceae</taxon>
        <taxon>Bacteroides</taxon>
    </lineage>
</organism>
<dbReference type="InterPro" id="IPR024032">
    <property type="entry name" value="rSAM_paired_HxsC"/>
</dbReference>
<gene>
    <name evidence="7" type="primary">hxsC</name>
    <name evidence="7" type="ORF">DW011_24840</name>
</gene>
<feature type="domain" description="Radical SAM core" evidence="6">
    <location>
        <begin position="16"/>
        <end position="159"/>
    </location>
</feature>
<dbReference type="NCBIfam" id="TIGR03977">
    <property type="entry name" value="rSAM_pair_HxsC"/>
    <property type="match status" value="1"/>
</dbReference>
<proteinExistence type="predicted"/>
<dbReference type="SFLD" id="SFLDG01067">
    <property type="entry name" value="SPASM/twitch_domain_containing"/>
    <property type="match status" value="1"/>
</dbReference>
<evidence type="ECO:0000259" key="6">
    <source>
        <dbReference type="Pfam" id="PF04055"/>
    </source>
</evidence>
<dbReference type="EMBL" id="QROV01000051">
    <property type="protein sequence ID" value="RHL52491.1"/>
    <property type="molecule type" value="Genomic_DNA"/>
</dbReference>
<dbReference type="GO" id="GO:0051536">
    <property type="term" value="F:iron-sulfur cluster binding"/>
    <property type="evidence" value="ECO:0007669"/>
    <property type="project" value="UniProtKB-KW"/>
</dbReference>
<dbReference type="CDD" id="cd01335">
    <property type="entry name" value="Radical_SAM"/>
    <property type="match status" value="1"/>
</dbReference>
<dbReference type="GO" id="GO:0003824">
    <property type="term" value="F:catalytic activity"/>
    <property type="evidence" value="ECO:0007669"/>
    <property type="project" value="InterPro"/>
</dbReference>
<dbReference type="InterPro" id="IPR007197">
    <property type="entry name" value="rSAM"/>
</dbReference>
<dbReference type="Pfam" id="PF04055">
    <property type="entry name" value="Radical_SAM"/>
    <property type="match status" value="1"/>
</dbReference>
<dbReference type="InterPro" id="IPR013785">
    <property type="entry name" value="Aldolase_TIM"/>
</dbReference>
<dbReference type="Gene3D" id="3.20.20.70">
    <property type="entry name" value="Aldolase class I"/>
    <property type="match status" value="1"/>
</dbReference>
<dbReference type="GO" id="GO:0046872">
    <property type="term" value="F:metal ion binding"/>
    <property type="evidence" value="ECO:0007669"/>
    <property type="project" value="UniProtKB-KW"/>
</dbReference>
<evidence type="ECO:0000313" key="8">
    <source>
        <dbReference type="Proteomes" id="UP000283616"/>
    </source>
</evidence>
<evidence type="ECO:0000256" key="5">
    <source>
        <dbReference type="ARBA" id="ARBA00023014"/>
    </source>
</evidence>
<reference evidence="7 8" key="1">
    <citation type="submission" date="2018-08" db="EMBL/GenBank/DDBJ databases">
        <title>A genome reference for cultivated species of the human gut microbiota.</title>
        <authorList>
            <person name="Zou Y."/>
            <person name="Xue W."/>
            <person name="Luo G."/>
        </authorList>
    </citation>
    <scope>NUCLEOTIDE SEQUENCE [LARGE SCALE GENOMIC DNA]</scope>
    <source>
        <strain evidence="7 8">AF37-12</strain>
    </source>
</reference>
<keyword evidence="3" id="KW-0479">Metal-binding</keyword>
<evidence type="ECO:0000313" key="7">
    <source>
        <dbReference type="EMBL" id="RHL52491.1"/>
    </source>
</evidence>
<dbReference type="SUPFAM" id="SSF102114">
    <property type="entry name" value="Radical SAM enzymes"/>
    <property type="match status" value="1"/>
</dbReference>
<dbReference type="AlphaFoldDB" id="A0A415LTH0"/>
<dbReference type="PANTHER" id="PTHR11228:SF7">
    <property type="entry name" value="PQQA PEPTIDE CYCLASE"/>
    <property type="match status" value="1"/>
</dbReference>
<evidence type="ECO:0000256" key="2">
    <source>
        <dbReference type="ARBA" id="ARBA00022691"/>
    </source>
</evidence>
<evidence type="ECO:0000256" key="3">
    <source>
        <dbReference type="ARBA" id="ARBA00022723"/>
    </source>
</evidence>
<dbReference type="PANTHER" id="PTHR11228">
    <property type="entry name" value="RADICAL SAM DOMAIN PROTEIN"/>
    <property type="match status" value="1"/>
</dbReference>
<dbReference type="InterPro" id="IPR050377">
    <property type="entry name" value="Radical_SAM_PqqE_MftC-like"/>
</dbReference>
<name>A0A415LTH0_BACT4</name>
<evidence type="ECO:0000256" key="4">
    <source>
        <dbReference type="ARBA" id="ARBA00023004"/>
    </source>
</evidence>